<dbReference type="PANTHER" id="PTHR28055">
    <property type="entry name" value="ALTERED INHERITANCE OF MITOCHONDRIA PROTEIN 41, MITOCHONDRIAL"/>
    <property type="match status" value="1"/>
</dbReference>
<dbReference type="GO" id="GO:0016884">
    <property type="term" value="F:carbon-nitrogen ligase activity, with glutamine as amido-N-donor"/>
    <property type="evidence" value="ECO:0007669"/>
    <property type="project" value="InterPro"/>
</dbReference>
<dbReference type="EMBL" id="BQKE01000001">
    <property type="protein sequence ID" value="GJM59719.1"/>
    <property type="molecule type" value="Genomic_DNA"/>
</dbReference>
<keyword evidence="2" id="KW-1185">Reference proteome</keyword>
<dbReference type="InterPro" id="IPR023168">
    <property type="entry name" value="GatB_Yqey_C_2"/>
</dbReference>
<evidence type="ECO:0000313" key="2">
    <source>
        <dbReference type="Proteomes" id="UP001310022"/>
    </source>
</evidence>
<dbReference type="InterPro" id="IPR003789">
    <property type="entry name" value="Asn/Gln_tRNA_amidoTrase-B-like"/>
</dbReference>
<dbReference type="AlphaFoldDB" id="A0AAN4VUU2"/>
<reference evidence="1 2" key="1">
    <citation type="submission" date="2021-12" db="EMBL/GenBank/DDBJ databases">
        <title>Genome sequencing of bacteria with rrn-lacking chromosome and rrn-plasmid.</title>
        <authorList>
            <person name="Anda M."/>
            <person name="Iwasaki W."/>
        </authorList>
    </citation>
    <scope>NUCLEOTIDE SEQUENCE [LARGE SCALE GENOMIC DNA]</scope>
    <source>
        <strain evidence="1 2">NBRC 15940</strain>
    </source>
</reference>
<dbReference type="Gene3D" id="1.10.10.410">
    <property type="match status" value="1"/>
</dbReference>
<gene>
    <name evidence="1" type="ORF">PEDI_02710</name>
</gene>
<accession>A0AAN4VUU2</accession>
<dbReference type="Pfam" id="PF09424">
    <property type="entry name" value="YqeY"/>
    <property type="match status" value="1"/>
</dbReference>
<proteinExistence type="predicted"/>
<sequence>MSLKETINTDIKKAMLAKKKDDLRALRAIKSMIMLAETEKGSASELNEEQEIKILQKAVKQRKESADMYQSQNREDLAEIELSEVAVIEQYLPQPLSEEELKAAITTIIAETGAEGPKDMGKVMGVATKSLAGKADGKSISTMVKTLLNQ</sequence>
<name>A0AAN4VUU2_9BACT</name>
<dbReference type="Gene3D" id="1.10.1510.10">
    <property type="entry name" value="Uncharacterised protein YqeY/AIM41 PF09424, N-terminal domain"/>
    <property type="match status" value="1"/>
</dbReference>
<dbReference type="SUPFAM" id="SSF89095">
    <property type="entry name" value="GatB/YqeY motif"/>
    <property type="match status" value="1"/>
</dbReference>
<evidence type="ECO:0000313" key="1">
    <source>
        <dbReference type="EMBL" id="GJM59719.1"/>
    </source>
</evidence>
<dbReference type="Proteomes" id="UP001310022">
    <property type="component" value="Unassembled WGS sequence"/>
</dbReference>
<dbReference type="RefSeq" id="WP_338235695.1">
    <property type="nucleotide sequence ID" value="NZ_BQKE01000001.1"/>
</dbReference>
<dbReference type="InterPro" id="IPR019004">
    <property type="entry name" value="YqeY/Aim41"/>
</dbReference>
<dbReference type="InterPro" id="IPR042184">
    <property type="entry name" value="YqeY/Aim41_N"/>
</dbReference>
<dbReference type="PANTHER" id="PTHR28055:SF1">
    <property type="entry name" value="ALTERED INHERITANCE OF MITOCHONDRIA PROTEIN 41, MITOCHONDRIAL"/>
    <property type="match status" value="1"/>
</dbReference>
<protein>
    <submittedName>
        <fullName evidence="1">Aspartyl-tRNA amidotransferase subunit B</fullName>
    </submittedName>
</protein>
<comment type="caution">
    <text evidence="1">The sequence shown here is derived from an EMBL/GenBank/DDBJ whole genome shotgun (WGS) entry which is preliminary data.</text>
</comment>
<organism evidence="1 2">
    <name type="scientific">Persicobacter diffluens</name>
    <dbReference type="NCBI Taxonomy" id="981"/>
    <lineage>
        <taxon>Bacteria</taxon>
        <taxon>Pseudomonadati</taxon>
        <taxon>Bacteroidota</taxon>
        <taxon>Cytophagia</taxon>
        <taxon>Cytophagales</taxon>
        <taxon>Persicobacteraceae</taxon>
        <taxon>Persicobacter</taxon>
    </lineage>
</organism>